<feature type="domain" description="HTH cro/C1-type" evidence="4">
    <location>
        <begin position="13"/>
        <end position="67"/>
    </location>
</feature>
<evidence type="ECO:0000259" key="4">
    <source>
        <dbReference type="PROSITE" id="PS50943"/>
    </source>
</evidence>
<dbReference type="InterPro" id="IPR010982">
    <property type="entry name" value="Lambda_DNA-bd_dom_sf"/>
</dbReference>
<dbReference type="CDD" id="cd00093">
    <property type="entry name" value="HTH_XRE"/>
    <property type="match status" value="1"/>
</dbReference>
<dbReference type="SMART" id="SM00530">
    <property type="entry name" value="HTH_XRE"/>
    <property type="match status" value="1"/>
</dbReference>
<dbReference type="Pfam" id="PF01381">
    <property type="entry name" value="HTH_3"/>
    <property type="match status" value="1"/>
</dbReference>
<keyword evidence="2" id="KW-0238">DNA-binding</keyword>
<keyword evidence="1" id="KW-0805">Transcription regulation</keyword>
<dbReference type="RefSeq" id="WP_328954159.1">
    <property type="nucleotide sequence ID" value="NZ_CP108110.1"/>
</dbReference>
<dbReference type="Proteomes" id="UP001432222">
    <property type="component" value="Chromosome"/>
</dbReference>
<dbReference type="PANTHER" id="PTHR46797">
    <property type="entry name" value="HTH-TYPE TRANSCRIPTIONAL REGULATOR"/>
    <property type="match status" value="1"/>
</dbReference>
<dbReference type="InterPro" id="IPR001387">
    <property type="entry name" value="Cro/C1-type_HTH"/>
</dbReference>
<dbReference type="InterPro" id="IPR050807">
    <property type="entry name" value="TransReg_Diox_bact_type"/>
</dbReference>
<evidence type="ECO:0000256" key="1">
    <source>
        <dbReference type="ARBA" id="ARBA00023015"/>
    </source>
</evidence>
<organism evidence="5 6">
    <name type="scientific">Kitasatospora purpeofusca</name>
    <dbReference type="NCBI Taxonomy" id="67352"/>
    <lineage>
        <taxon>Bacteria</taxon>
        <taxon>Bacillati</taxon>
        <taxon>Actinomycetota</taxon>
        <taxon>Actinomycetes</taxon>
        <taxon>Kitasatosporales</taxon>
        <taxon>Streptomycetaceae</taxon>
        <taxon>Kitasatospora</taxon>
    </lineage>
</organism>
<reference evidence="5" key="1">
    <citation type="submission" date="2022-10" db="EMBL/GenBank/DDBJ databases">
        <title>The complete genomes of actinobacterial strains from the NBC collection.</title>
        <authorList>
            <person name="Joergensen T.S."/>
            <person name="Alvarez Arevalo M."/>
            <person name="Sterndorff E.B."/>
            <person name="Faurdal D."/>
            <person name="Vuksanovic O."/>
            <person name="Mourched A.-S."/>
            <person name="Charusanti P."/>
            <person name="Shaw S."/>
            <person name="Blin K."/>
            <person name="Weber T."/>
        </authorList>
    </citation>
    <scope>NUCLEOTIDE SEQUENCE</scope>
    <source>
        <strain evidence="5">NBC_00222</strain>
    </source>
</reference>
<evidence type="ECO:0000256" key="2">
    <source>
        <dbReference type="ARBA" id="ARBA00023125"/>
    </source>
</evidence>
<gene>
    <name evidence="5" type="ORF">OHA16_09145</name>
</gene>
<protein>
    <submittedName>
        <fullName evidence="5">Helix-turn-helix domain-containing protein</fullName>
    </submittedName>
</protein>
<sequence>MPRHISEHIGERIAQYRKLRRLTQRELASRASISYSMLAKVEQGVKPATPAVIAAIARTLFVQTVDLTGQPYLAELRQDELDMLIQPIREALDLYDLGADPAIAPRRAGELRSAADQLCHLVRETRIKDAARTLPGLIAEATTAAHLAPSEDAWQVLASTYRTAYDITTKLGYSDLCVVALDRMAWAAERASDPVLAGIRQYLRSIVYLRSGQFDLGKRLVGVGMTTLEQAGADRVRDVAVGQLHLGAAMLAARSGDGDTAATHISEAARLSEATGEAVRVHWLSFGPTNVAVHRVATLAEQFKYAEAVQIAERVRVPGDWPASRAAAHIAEVARAQLWLGRSEASLRSLQEARELAPQQMRYHPMVRETVAGLVSAHRSTPGTLTGLAHWVGIG</sequence>
<accession>A0ABZ1TW10</accession>
<evidence type="ECO:0000313" key="5">
    <source>
        <dbReference type="EMBL" id="WUQ83126.1"/>
    </source>
</evidence>
<dbReference type="SUPFAM" id="SSF47413">
    <property type="entry name" value="lambda repressor-like DNA-binding domains"/>
    <property type="match status" value="1"/>
</dbReference>
<name>A0ABZ1TW10_9ACTN</name>
<keyword evidence="6" id="KW-1185">Reference proteome</keyword>
<dbReference type="Gene3D" id="1.10.260.40">
    <property type="entry name" value="lambda repressor-like DNA-binding domains"/>
    <property type="match status" value="1"/>
</dbReference>
<proteinExistence type="predicted"/>
<dbReference type="PROSITE" id="PS50943">
    <property type="entry name" value="HTH_CROC1"/>
    <property type="match status" value="1"/>
</dbReference>
<dbReference type="PANTHER" id="PTHR46797:SF23">
    <property type="entry name" value="HTH-TYPE TRANSCRIPTIONAL REGULATOR SUTR"/>
    <property type="match status" value="1"/>
</dbReference>
<evidence type="ECO:0000313" key="6">
    <source>
        <dbReference type="Proteomes" id="UP001432222"/>
    </source>
</evidence>
<dbReference type="EMBL" id="CP108110">
    <property type="protein sequence ID" value="WUQ83126.1"/>
    <property type="molecule type" value="Genomic_DNA"/>
</dbReference>
<keyword evidence="3" id="KW-0804">Transcription</keyword>
<evidence type="ECO:0000256" key="3">
    <source>
        <dbReference type="ARBA" id="ARBA00023163"/>
    </source>
</evidence>